<dbReference type="RefSeq" id="WP_034875605.1">
    <property type="nucleotide sequence ID" value="NZ_CAAKNX010000146.1"/>
</dbReference>
<protein>
    <submittedName>
        <fullName evidence="2">Uncharacterized protein</fullName>
    </submittedName>
</protein>
<name>A0AAJ1IXB8_ENTAV</name>
<accession>A0AAJ1IXB8</accession>
<evidence type="ECO:0000313" key="2">
    <source>
        <dbReference type="EMBL" id="MDT2514045.1"/>
    </source>
</evidence>
<proteinExistence type="predicted"/>
<dbReference type="AlphaFoldDB" id="A0AAJ1IXB8"/>
<evidence type="ECO:0000313" key="1">
    <source>
        <dbReference type="EMBL" id="MDT2404297.1"/>
    </source>
</evidence>
<dbReference type="EMBL" id="JARPWY010000015">
    <property type="protein sequence ID" value="MDT2514045.1"/>
    <property type="molecule type" value="Genomic_DNA"/>
</dbReference>
<dbReference type="EMBL" id="JARPWH010000093">
    <property type="protein sequence ID" value="MDT2404297.1"/>
    <property type="molecule type" value="Genomic_DNA"/>
</dbReference>
<reference evidence="2 3" key="1">
    <citation type="submission" date="2023-03" db="EMBL/GenBank/DDBJ databases">
        <authorList>
            <person name="Shen W."/>
            <person name="Cai J."/>
        </authorList>
    </citation>
    <scope>NUCLEOTIDE SEQUENCE [LARGE SCALE GENOMIC DNA]</scope>
    <source>
        <strain evidence="1">P33-2</strain>
        <strain evidence="2 3">Y2</strain>
    </source>
</reference>
<gene>
    <name evidence="1" type="ORF">P7D43_18170</name>
    <name evidence="2" type="ORF">P7D79_07325</name>
</gene>
<dbReference type="GeneID" id="69569027"/>
<comment type="caution">
    <text evidence="2">The sequence shown here is derived from an EMBL/GenBank/DDBJ whole genome shotgun (WGS) entry which is preliminary data.</text>
</comment>
<organism evidence="2 3">
    <name type="scientific">Enterococcus avium</name>
    <name type="common">Streptococcus avium</name>
    <dbReference type="NCBI Taxonomy" id="33945"/>
    <lineage>
        <taxon>Bacteria</taxon>
        <taxon>Bacillati</taxon>
        <taxon>Bacillota</taxon>
        <taxon>Bacilli</taxon>
        <taxon>Lactobacillales</taxon>
        <taxon>Enterococcaceae</taxon>
        <taxon>Enterococcus</taxon>
    </lineage>
</organism>
<dbReference type="Proteomes" id="UP001264335">
    <property type="component" value="Unassembled WGS sequence"/>
</dbReference>
<evidence type="ECO:0000313" key="3">
    <source>
        <dbReference type="Proteomes" id="UP001264335"/>
    </source>
</evidence>
<sequence length="96" mass="11365">MKKWTSAMIERLESAYQVRFEKEAVLVFLNDAYQNALMLRRDYSFENDESLAAFLSAFDYTRDLFISQAVDRYPSNYNKVAEKISTLKKLNERIAY</sequence>
<dbReference type="Proteomes" id="UP001260773">
    <property type="component" value="Unassembled WGS sequence"/>
</dbReference>